<sequence length="266" mass="29889">MRCVCSVSYSVSFNGSNGEWFLPSRGLRQGDPLSPYLFLIFSEGFSILIREAKHKGLMRGASIGKKRLSINHLFFADDCILFRDASCEGAYAVRDVIHEYEMISGQRVNFDKSFIYFGANVDSTIKGNIINLLGVRLAASPEKNLGLPMMVEGWSLRYLSIGGNEVFIKSVLQAISLYVMKCFLMPKSLCRKLEGIMNKFWWTNNKSAKDLLSAKIGSYPSLTCRSICSATDLIEEGLVWRVGSGTRINIWNDSWLPGYENNRISN</sequence>
<dbReference type="SUPFAM" id="SSF56672">
    <property type="entry name" value="DNA/RNA polymerases"/>
    <property type="match status" value="1"/>
</dbReference>
<organism evidence="2 3">
    <name type="scientific">Gossypium arboreum</name>
    <name type="common">Tree cotton</name>
    <name type="synonym">Gossypium nanking</name>
    <dbReference type="NCBI Taxonomy" id="29729"/>
    <lineage>
        <taxon>Eukaryota</taxon>
        <taxon>Viridiplantae</taxon>
        <taxon>Streptophyta</taxon>
        <taxon>Embryophyta</taxon>
        <taxon>Tracheophyta</taxon>
        <taxon>Spermatophyta</taxon>
        <taxon>Magnoliopsida</taxon>
        <taxon>eudicotyledons</taxon>
        <taxon>Gunneridae</taxon>
        <taxon>Pentapetalae</taxon>
        <taxon>rosids</taxon>
        <taxon>malvids</taxon>
        <taxon>Malvales</taxon>
        <taxon>Malvaceae</taxon>
        <taxon>Malvoideae</taxon>
        <taxon>Gossypium</taxon>
    </lineage>
</organism>
<proteinExistence type="predicted"/>
<dbReference type="Proteomes" id="UP001358586">
    <property type="component" value="Chromosome 9"/>
</dbReference>
<dbReference type="InterPro" id="IPR000477">
    <property type="entry name" value="RT_dom"/>
</dbReference>
<protein>
    <recommendedName>
        <fullName evidence="1">Reverse transcriptase domain-containing protein</fullName>
    </recommendedName>
</protein>
<dbReference type="PROSITE" id="PS50878">
    <property type="entry name" value="RT_POL"/>
    <property type="match status" value="1"/>
</dbReference>
<reference evidence="2 3" key="1">
    <citation type="submission" date="2023-03" db="EMBL/GenBank/DDBJ databases">
        <title>WGS of Gossypium arboreum.</title>
        <authorList>
            <person name="Yu D."/>
        </authorList>
    </citation>
    <scope>NUCLEOTIDE SEQUENCE [LARGE SCALE GENOMIC DNA]</scope>
    <source>
        <tissue evidence="2">Leaf</tissue>
    </source>
</reference>
<gene>
    <name evidence="2" type="ORF">PVK06_029756</name>
</gene>
<comment type="caution">
    <text evidence="2">The sequence shown here is derived from an EMBL/GenBank/DDBJ whole genome shotgun (WGS) entry which is preliminary data.</text>
</comment>
<dbReference type="InterPro" id="IPR043502">
    <property type="entry name" value="DNA/RNA_pol_sf"/>
</dbReference>
<evidence type="ECO:0000313" key="3">
    <source>
        <dbReference type="Proteomes" id="UP001358586"/>
    </source>
</evidence>
<dbReference type="EMBL" id="JARKNE010000009">
    <property type="protein sequence ID" value="KAK5802173.1"/>
    <property type="molecule type" value="Genomic_DNA"/>
</dbReference>
<keyword evidence="3" id="KW-1185">Reference proteome</keyword>
<name>A0ABR0NLF0_GOSAR</name>
<dbReference type="PANTHER" id="PTHR33116:SF86">
    <property type="entry name" value="REVERSE TRANSCRIPTASE DOMAIN-CONTAINING PROTEIN"/>
    <property type="match status" value="1"/>
</dbReference>
<evidence type="ECO:0000259" key="1">
    <source>
        <dbReference type="PROSITE" id="PS50878"/>
    </source>
</evidence>
<evidence type="ECO:0000313" key="2">
    <source>
        <dbReference type="EMBL" id="KAK5802173.1"/>
    </source>
</evidence>
<dbReference type="PANTHER" id="PTHR33116">
    <property type="entry name" value="REVERSE TRANSCRIPTASE ZINC-BINDING DOMAIN-CONTAINING PROTEIN-RELATED-RELATED"/>
    <property type="match status" value="1"/>
</dbReference>
<dbReference type="Pfam" id="PF00078">
    <property type="entry name" value="RVT_1"/>
    <property type="match status" value="1"/>
</dbReference>
<accession>A0ABR0NLF0</accession>
<feature type="domain" description="Reverse transcriptase" evidence="1">
    <location>
        <begin position="1"/>
        <end position="137"/>
    </location>
</feature>